<keyword evidence="2" id="KW-1185">Reference proteome</keyword>
<evidence type="ECO:0000313" key="2">
    <source>
        <dbReference type="Proteomes" id="UP000708208"/>
    </source>
</evidence>
<proteinExistence type="predicted"/>
<gene>
    <name evidence="1" type="ORF">AFUS01_LOCUS41768</name>
</gene>
<comment type="caution">
    <text evidence="1">The sequence shown here is derived from an EMBL/GenBank/DDBJ whole genome shotgun (WGS) entry which is preliminary data.</text>
</comment>
<sequence length="97" mass="11457">MRAERLPSMLDSVEPTSCYVPSLLKKVKKKSCKIRVNNVNFGEYHNHTQNTSILKRFHRRNVFCRVVLTHRSEATGAVLLRESQNYRQTYCINIYRI</sequence>
<accession>A0A8J2LDM7</accession>
<dbReference type="AlphaFoldDB" id="A0A8J2LDM7"/>
<evidence type="ECO:0000313" key="1">
    <source>
        <dbReference type="EMBL" id="CAG7832060.1"/>
    </source>
</evidence>
<name>A0A8J2LDM7_9HEXA</name>
<organism evidence="1 2">
    <name type="scientific">Allacma fusca</name>
    <dbReference type="NCBI Taxonomy" id="39272"/>
    <lineage>
        <taxon>Eukaryota</taxon>
        <taxon>Metazoa</taxon>
        <taxon>Ecdysozoa</taxon>
        <taxon>Arthropoda</taxon>
        <taxon>Hexapoda</taxon>
        <taxon>Collembola</taxon>
        <taxon>Symphypleona</taxon>
        <taxon>Sminthuridae</taxon>
        <taxon>Allacma</taxon>
    </lineage>
</organism>
<dbReference type="Proteomes" id="UP000708208">
    <property type="component" value="Unassembled WGS sequence"/>
</dbReference>
<dbReference type="EMBL" id="CAJVCH010563309">
    <property type="protein sequence ID" value="CAG7832060.1"/>
    <property type="molecule type" value="Genomic_DNA"/>
</dbReference>
<protein>
    <submittedName>
        <fullName evidence="1">Uncharacterized protein</fullName>
    </submittedName>
</protein>
<reference evidence="1" key="1">
    <citation type="submission" date="2021-06" db="EMBL/GenBank/DDBJ databases">
        <authorList>
            <person name="Hodson N. C."/>
            <person name="Mongue J. A."/>
            <person name="Jaron S. K."/>
        </authorList>
    </citation>
    <scope>NUCLEOTIDE SEQUENCE</scope>
</reference>